<protein>
    <submittedName>
        <fullName evidence="2">DUF6093 family protein</fullName>
    </submittedName>
</protein>
<evidence type="ECO:0000313" key="3">
    <source>
        <dbReference type="Proteomes" id="UP001482520"/>
    </source>
</evidence>
<feature type="compositionally biased region" description="Basic and acidic residues" evidence="1">
    <location>
        <begin position="9"/>
        <end position="26"/>
    </location>
</feature>
<dbReference type="RefSeq" id="WP_349804642.1">
    <property type="nucleotide sequence ID" value="NZ_JBEGDP010000010.1"/>
</dbReference>
<name>A0ABV1NYY2_9ACTN</name>
<dbReference type="Proteomes" id="UP001482520">
    <property type="component" value="Unassembled WGS sequence"/>
</dbReference>
<feature type="region of interest" description="Disordered" evidence="1">
    <location>
        <begin position="1"/>
        <end position="39"/>
    </location>
</feature>
<proteinExistence type="predicted"/>
<gene>
    <name evidence="2" type="ORF">V6R90_10575</name>
</gene>
<sequence>MDPAYATSEGRRAAESRMTSRVEIRRKTGRTTQDETTGYEVPVWDTIHTDLPARFPPERGGPGKSRTVDIGGAEVTLALREMHVPWATEDLATGDYALVTAGRSAGSVWRLVEAGAPADQSTAYRLDVVEEDKPVEW</sequence>
<dbReference type="InterPro" id="IPR046075">
    <property type="entry name" value="DUF6093"/>
</dbReference>
<keyword evidence="3" id="KW-1185">Reference proteome</keyword>
<comment type="caution">
    <text evidence="2">The sequence shown here is derived from an EMBL/GenBank/DDBJ whole genome shotgun (WGS) entry which is preliminary data.</text>
</comment>
<dbReference type="EMBL" id="JBEGDP010000010">
    <property type="protein sequence ID" value="MEQ7847724.1"/>
    <property type="molecule type" value="Genomic_DNA"/>
</dbReference>
<accession>A0ABV1NYY2</accession>
<evidence type="ECO:0000313" key="2">
    <source>
        <dbReference type="EMBL" id="MEQ7847724.1"/>
    </source>
</evidence>
<dbReference type="Pfam" id="PF19586">
    <property type="entry name" value="DUF6093"/>
    <property type="match status" value="1"/>
</dbReference>
<reference evidence="2 3" key="1">
    <citation type="submission" date="2024-02" db="EMBL/GenBank/DDBJ databases">
        <title>Full genome sequence of Nocardioides kribbensis.</title>
        <authorList>
            <person name="Poletto B.L."/>
            <person name="Silva G."/>
            <person name="Galante D."/>
            <person name="Campos K.R."/>
            <person name="Santos M.B.N."/>
            <person name="Sacchi C.T."/>
        </authorList>
    </citation>
    <scope>NUCLEOTIDE SEQUENCE [LARGE SCALE GENOMIC DNA]</scope>
    <source>
        <strain evidence="2 3">O4R</strain>
    </source>
</reference>
<evidence type="ECO:0000256" key="1">
    <source>
        <dbReference type="SAM" id="MobiDB-lite"/>
    </source>
</evidence>
<organism evidence="2 3">
    <name type="scientific">Nocardioides kribbensis</name>
    <dbReference type="NCBI Taxonomy" id="305517"/>
    <lineage>
        <taxon>Bacteria</taxon>
        <taxon>Bacillati</taxon>
        <taxon>Actinomycetota</taxon>
        <taxon>Actinomycetes</taxon>
        <taxon>Propionibacteriales</taxon>
        <taxon>Nocardioidaceae</taxon>
        <taxon>Nocardioides</taxon>
    </lineage>
</organism>